<protein>
    <recommendedName>
        <fullName evidence="2">SprT-like domain-containing protein</fullName>
    </recommendedName>
</protein>
<reference evidence="3 4" key="1">
    <citation type="submission" date="2019-06" db="EMBL/GenBank/DDBJ databases">
        <authorList>
            <person name="Rodrigo-Torres L."/>
            <person name="Arahal R. D."/>
            <person name="Lucena T."/>
        </authorList>
    </citation>
    <scope>NUCLEOTIDE SEQUENCE [LARGE SCALE GENOMIC DNA]</scope>
    <source>
        <strain evidence="3 4">SB0023/3</strain>
    </source>
</reference>
<evidence type="ECO:0000313" key="4">
    <source>
        <dbReference type="Proteomes" id="UP000410984"/>
    </source>
</evidence>
<dbReference type="GO" id="GO:0006950">
    <property type="term" value="P:response to stress"/>
    <property type="evidence" value="ECO:0007669"/>
    <property type="project" value="UniProtKB-ARBA"/>
</dbReference>
<feature type="region of interest" description="Disordered" evidence="1">
    <location>
        <begin position="1"/>
        <end position="43"/>
    </location>
</feature>
<dbReference type="Proteomes" id="UP000410984">
    <property type="component" value="Unassembled WGS sequence"/>
</dbReference>
<evidence type="ECO:0000313" key="3">
    <source>
        <dbReference type="EMBL" id="VUD73389.1"/>
    </source>
</evidence>
<dbReference type="OrthoDB" id="5298817at2"/>
<evidence type="ECO:0000259" key="2">
    <source>
        <dbReference type="Pfam" id="PF10263"/>
    </source>
</evidence>
<gene>
    <name evidence="3" type="ORF">MET9862_04004</name>
</gene>
<dbReference type="EMBL" id="CABFPH010000069">
    <property type="protein sequence ID" value="VUD73389.1"/>
    <property type="molecule type" value="Genomic_DNA"/>
</dbReference>
<keyword evidence="4" id="KW-1185">Reference proteome</keyword>
<dbReference type="RefSeq" id="WP_142584635.1">
    <property type="nucleotide sequence ID" value="NZ_CABFPH010000069.1"/>
</dbReference>
<dbReference type="AlphaFoldDB" id="A0A509EIU8"/>
<sequence>MSQPEDENTRPDPTLNGDPSLGGDGVRGTNDRPTIQNEPAVFVSYDPTDPTARTYSALIDAYAFFNARLFSGQLPPCLLTLQRRKQAYGYFSGRRFTTRDGTAITDEIALNPSHFAERTTEEILSTLVHEMVHLEQAHFGMPSRGRYHNTEWARMMRAVGLIPSDTGEPGGKETGQRVSHFIEEGGRFARACADLLAARTNMVPFVELGNETDRETREKKAASKTKYTCPACNANAWAKPETPLICGVCRQPMQGQGQR</sequence>
<evidence type="ECO:0000256" key="1">
    <source>
        <dbReference type="SAM" id="MobiDB-lite"/>
    </source>
</evidence>
<dbReference type="Pfam" id="PF10263">
    <property type="entry name" value="SprT-like"/>
    <property type="match status" value="1"/>
</dbReference>
<proteinExistence type="predicted"/>
<feature type="domain" description="SprT-like" evidence="2">
    <location>
        <begin position="65"/>
        <end position="160"/>
    </location>
</feature>
<accession>A0A509EIU8</accession>
<dbReference type="InterPro" id="IPR006640">
    <property type="entry name" value="SprT-like_domain"/>
</dbReference>
<organism evidence="3 4">
    <name type="scientific">Methylobacterium symbioticum</name>
    <dbReference type="NCBI Taxonomy" id="2584084"/>
    <lineage>
        <taxon>Bacteria</taxon>
        <taxon>Pseudomonadati</taxon>
        <taxon>Pseudomonadota</taxon>
        <taxon>Alphaproteobacteria</taxon>
        <taxon>Hyphomicrobiales</taxon>
        <taxon>Methylobacteriaceae</taxon>
        <taxon>Methylobacterium</taxon>
    </lineage>
</organism>
<name>A0A509EIU8_9HYPH</name>